<evidence type="ECO:0000259" key="1">
    <source>
        <dbReference type="PROSITE" id="PS50801"/>
    </source>
</evidence>
<dbReference type="Pfam" id="PF12974">
    <property type="entry name" value="Phosphonate-bd"/>
    <property type="match status" value="1"/>
</dbReference>
<accession>H8GQM9</accession>
<dbReference type="CDD" id="cd07043">
    <property type="entry name" value="STAS_anti-anti-sigma_factors"/>
    <property type="match status" value="1"/>
</dbReference>
<dbReference type="HOGENOM" id="CLU_663814_0_0_6"/>
<dbReference type="InterPro" id="IPR002645">
    <property type="entry name" value="STAS_dom"/>
</dbReference>
<dbReference type="Gene3D" id="3.30.750.24">
    <property type="entry name" value="STAS domain"/>
    <property type="match status" value="1"/>
</dbReference>
<organism evidence="2 3">
    <name type="scientific">Methylomicrobium album BG8</name>
    <dbReference type="NCBI Taxonomy" id="686340"/>
    <lineage>
        <taxon>Bacteria</taxon>
        <taxon>Pseudomonadati</taxon>
        <taxon>Pseudomonadota</taxon>
        <taxon>Gammaproteobacteria</taxon>
        <taxon>Methylococcales</taxon>
        <taxon>Methylococcaceae</taxon>
        <taxon>Methylomicrobium</taxon>
    </lineage>
</organism>
<dbReference type="Proteomes" id="UP000005090">
    <property type="component" value="Chromosome"/>
</dbReference>
<dbReference type="Pfam" id="PF01740">
    <property type="entry name" value="STAS"/>
    <property type="match status" value="1"/>
</dbReference>
<proteinExistence type="predicted"/>
<dbReference type="PROSITE" id="PS50801">
    <property type="entry name" value="STAS"/>
    <property type="match status" value="1"/>
</dbReference>
<dbReference type="InterPro" id="IPR036513">
    <property type="entry name" value="STAS_dom_sf"/>
</dbReference>
<gene>
    <name evidence="2" type="ORF">Metal_3351</name>
</gene>
<dbReference type="SUPFAM" id="SSF52091">
    <property type="entry name" value="SpoIIaa-like"/>
    <property type="match status" value="1"/>
</dbReference>
<dbReference type="STRING" id="686340.Metal_3351"/>
<dbReference type="RefSeq" id="WP_005374045.1">
    <property type="nucleotide sequence ID" value="NZ_CM001475.1"/>
</dbReference>
<reference evidence="2 3" key="1">
    <citation type="journal article" date="2013" name="Genome Announc.">
        <title>Genome Sequence of the Obligate Gammaproteobacterial Methanotroph Methylomicrobium album Strain BG8.</title>
        <authorList>
            <person name="Kits K.D."/>
            <person name="Kalyuzhnaya M.G."/>
            <person name="Klotz M.G."/>
            <person name="Jetten M.S."/>
            <person name="Op den Camp H.J."/>
            <person name="Vuilleumier S."/>
            <person name="Bringel F."/>
            <person name="Dispirito A.A."/>
            <person name="Murrell J.C."/>
            <person name="Bruce D."/>
            <person name="Cheng J.F."/>
            <person name="Copeland A."/>
            <person name="Goodwin L."/>
            <person name="Hauser L."/>
            <person name="Lajus A."/>
            <person name="Land M.L."/>
            <person name="Lapidus A."/>
            <person name="Lucas S."/>
            <person name="Medigue C."/>
            <person name="Pitluck S."/>
            <person name="Woyke T."/>
            <person name="Zeytun A."/>
            <person name="Stein L.Y."/>
        </authorList>
    </citation>
    <scope>NUCLEOTIDE SEQUENCE [LARGE SCALE GENOMIC DNA]</scope>
    <source>
        <strain evidence="2 3">BG8</strain>
    </source>
</reference>
<evidence type="ECO:0000313" key="3">
    <source>
        <dbReference type="Proteomes" id="UP000005090"/>
    </source>
</evidence>
<keyword evidence="3" id="KW-1185">Reference proteome</keyword>
<name>H8GQM9_METAL</name>
<sequence>MSGMISSFSIQPVSEQDNRYCYNFIGSIDAHANPVLEPLTAIPSKAHVLLDFSQVDRVNSMGLSLLLKLFEEWERKKIRVEVQSLDRMISMLFKITGLGRFVKSDGHSAAADALPAAAVPAPRDAEARQKSPDAAHDKLNFVASLQSGHQLTGWYLLNTYLQRRMKKAIHFEQSAEHLDGDYTDLLFAKPFEACAMIKRYGFVPAMRPMAEVDEVVLLTRVDDRRTLPEYHGVCVGTATKDSFVYLLGRFLCDESGIDSTKFTYDFAGNEIKVLQSLIRKKCDLVFMLKKSYEGLSSFSRNNVRKLDESETHFACHLFCVAPHLQDEGRLLADILKDMENDEQGRTILRDIQISGWCKPEPGEVQMLQMVYDRYAG</sequence>
<evidence type="ECO:0000313" key="2">
    <source>
        <dbReference type="EMBL" id="EIC31014.1"/>
    </source>
</evidence>
<protein>
    <submittedName>
        <fullName evidence="2">Anti-anti-sigma regulatory factor (Antagonist of anti-sigma factor)</fullName>
    </submittedName>
</protein>
<feature type="domain" description="STAS" evidence="1">
    <location>
        <begin position="1"/>
        <end position="117"/>
    </location>
</feature>
<dbReference type="eggNOG" id="COG3221">
    <property type="taxonomic scope" value="Bacteria"/>
</dbReference>
<dbReference type="AlphaFoldDB" id="H8GQM9"/>
<dbReference type="EMBL" id="CM001475">
    <property type="protein sequence ID" value="EIC31014.1"/>
    <property type="molecule type" value="Genomic_DNA"/>
</dbReference>